<name>A0A383CP01_9ZZZZ</name>
<feature type="non-terminal residue" evidence="1">
    <location>
        <position position="1"/>
    </location>
</feature>
<organism evidence="1">
    <name type="scientific">marine metagenome</name>
    <dbReference type="NCBI Taxonomy" id="408172"/>
    <lineage>
        <taxon>unclassified sequences</taxon>
        <taxon>metagenomes</taxon>
        <taxon>ecological metagenomes</taxon>
    </lineage>
</organism>
<sequence>IPSAFQIEEVKKSEVFQGGDFGGGGQWFIYGNWK</sequence>
<gene>
    <name evidence="1" type="ORF">METZ01_LOCUS486604</name>
</gene>
<dbReference type="AlphaFoldDB" id="A0A383CP01"/>
<dbReference type="EMBL" id="UINC01210331">
    <property type="protein sequence ID" value="SVE33750.1"/>
    <property type="molecule type" value="Genomic_DNA"/>
</dbReference>
<accession>A0A383CP01</accession>
<protein>
    <submittedName>
        <fullName evidence="1">Uncharacterized protein</fullName>
    </submittedName>
</protein>
<evidence type="ECO:0000313" key="1">
    <source>
        <dbReference type="EMBL" id="SVE33750.1"/>
    </source>
</evidence>
<reference evidence="1" key="1">
    <citation type="submission" date="2018-05" db="EMBL/GenBank/DDBJ databases">
        <authorList>
            <person name="Lanie J.A."/>
            <person name="Ng W.-L."/>
            <person name="Kazmierczak K.M."/>
            <person name="Andrzejewski T.M."/>
            <person name="Davidsen T.M."/>
            <person name="Wayne K.J."/>
            <person name="Tettelin H."/>
            <person name="Glass J.I."/>
            <person name="Rusch D."/>
            <person name="Podicherti R."/>
            <person name="Tsui H.-C.T."/>
            <person name="Winkler M.E."/>
        </authorList>
    </citation>
    <scope>NUCLEOTIDE SEQUENCE</scope>
</reference>
<proteinExistence type="predicted"/>